<dbReference type="EMBL" id="CP145892">
    <property type="protein sequence ID" value="WWP18781.1"/>
    <property type="molecule type" value="Genomic_DNA"/>
</dbReference>
<evidence type="ECO:0000256" key="3">
    <source>
        <dbReference type="ARBA" id="ARBA00022692"/>
    </source>
</evidence>
<dbReference type="InterPro" id="IPR015414">
    <property type="entry name" value="TMEM64"/>
</dbReference>
<proteinExistence type="inferred from homology"/>
<dbReference type="PANTHER" id="PTHR12677">
    <property type="entry name" value="GOLGI APPARATUS MEMBRANE PROTEIN TVP38-RELATED"/>
    <property type="match status" value="1"/>
</dbReference>
<comment type="subcellular location">
    <subcellularLocation>
        <location evidence="1 6">Cell membrane</location>
        <topology evidence="1 6">Multi-pass membrane protein</topology>
    </subcellularLocation>
</comment>
<dbReference type="GO" id="GO:0005886">
    <property type="term" value="C:plasma membrane"/>
    <property type="evidence" value="ECO:0007669"/>
    <property type="project" value="UniProtKB-SubCell"/>
</dbReference>
<dbReference type="InterPro" id="IPR032816">
    <property type="entry name" value="VTT_dom"/>
</dbReference>
<feature type="transmembrane region" description="Helical" evidence="6">
    <location>
        <begin position="171"/>
        <end position="194"/>
    </location>
</feature>
<evidence type="ECO:0000259" key="7">
    <source>
        <dbReference type="Pfam" id="PF09335"/>
    </source>
</evidence>
<keyword evidence="4 6" id="KW-1133">Transmembrane helix</keyword>
<keyword evidence="5 6" id="KW-0472">Membrane</keyword>
<feature type="transmembrane region" description="Helical" evidence="6">
    <location>
        <begin position="60"/>
        <end position="87"/>
    </location>
</feature>
<dbReference type="PANTHER" id="PTHR12677:SF59">
    <property type="entry name" value="GOLGI APPARATUS MEMBRANE PROTEIN TVP38-RELATED"/>
    <property type="match status" value="1"/>
</dbReference>
<evidence type="ECO:0000256" key="2">
    <source>
        <dbReference type="ARBA" id="ARBA00022475"/>
    </source>
</evidence>
<comment type="similarity">
    <text evidence="6">Belongs to the TVP38/TMEM64 family.</text>
</comment>
<reference evidence="8 9" key="1">
    <citation type="submission" date="2024-02" db="EMBL/GenBank/DDBJ databases">
        <title>Complete sequences of two Paenibacillus sp. strains and one Lysinibacillus strain isolated from the environment on STAA medium highlight biotechnological potential.</title>
        <authorList>
            <person name="Attere S.A."/>
            <person name="Piche L.C."/>
            <person name="Intertaglia L."/>
            <person name="Lami R."/>
            <person name="Charette S.J."/>
            <person name="Vincent A.T."/>
        </authorList>
    </citation>
    <scope>NUCLEOTIDE SEQUENCE [LARGE SCALE GENOMIC DNA]</scope>
    <source>
        <strain evidence="8 9">Y5S-7</strain>
    </source>
</reference>
<evidence type="ECO:0000256" key="6">
    <source>
        <dbReference type="RuleBase" id="RU366058"/>
    </source>
</evidence>
<sequence>MVNLGGTAVQIGTRPDLPDLKGAFGILRKWLWLLLYVLLAGVTFIYRYELLAWTDLHQSIPLLLAMATLFALVPVIPYKFVIIAFGYSYGTTTAAWICWLGTTLAAMLVYGGARTIFRHQARSYLERIRGLNRFTTWMEAHPFMGVMSMRLLPIVPQMAVNIYAGITYTPFWVFMLATAIGKMPAIFVFAYAGAQAETSIWLSLAILAGYLVFMAIVLLLFRFRSRNKA</sequence>
<organism evidence="8 9">
    <name type="scientific">Paenibacillus amylolyticus</name>
    <dbReference type="NCBI Taxonomy" id="1451"/>
    <lineage>
        <taxon>Bacteria</taxon>
        <taxon>Bacillati</taxon>
        <taxon>Bacillota</taxon>
        <taxon>Bacilli</taxon>
        <taxon>Bacillales</taxon>
        <taxon>Paenibacillaceae</taxon>
        <taxon>Paenibacillus</taxon>
    </lineage>
</organism>
<feature type="transmembrane region" description="Helical" evidence="6">
    <location>
        <begin position="93"/>
        <end position="113"/>
    </location>
</feature>
<evidence type="ECO:0000313" key="9">
    <source>
        <dbReference type="Proteomes" id="UP001364764"/>
    </source>
</evidence>
<dbReference type="RefSeq" id="WP_143781418.1">
    <property type="nucleotide sequence ID" value="NZ_CP107037.1"/>
</dbReference>
<feature type="transmembrane region" description="Helical" evidence="6">
    <location>
        <begin position="30"/>
        <end position="48"/>
    </location>
</feature>
<evidence type="ECO:0000256" key="4">
    <source>
        <dbReference type="ARBA" id="ARBA00022989"/>
    </source>
</evidence>
<evidence type="ECO:0000313" key="8">
    <source>
        <dbReference type="EMBL" id="WWP18781.1"/>
    </source>
</evidence>
<feature type="domain" description="VTT" evidence="7">
    <location>
        <begin position="76"/>
        <end position="195"/>
    </location>
</feature>
<keyword evidence="3 6" id="KW-0812">Transmembrane</keyword>
<dbReference type="Pfam" id="PF09335">
    <property type="entry name" value="VTT_dom"/>
    <property type="match status" value="1"/>
</dbReference>
<feature type="transmembrane region" description="Helical" evidence="6">
    <location>
        <begin position="200"/>
        <end position="221"/>
    </location>
</feature>
<accession>A0ABD8AMG4</accession>
<dbReference type="AlphaFoldDB" id="A0ABD8AMG4"/>
<name>A0ABD8AMG4_PAEAM</name>
<evidence type="ECO:0000256" key="1">
    <source>
        <dbReference type="ARBA" id="ARBA00004651"/>
    </source>
</evidence>
<keyword evidence="2 6" id="KW-1003">Cell membrane</keyword>
<dbReference type="Proteomes" id="UP001364764">
    <property type="component" value="Chromosome"/>
</dbReference>
<evidence type="ECO:0000256" key="5">
    <source>
        <dbReference type="ARBA" id="ARBA00023136"/>
    </source>
</evidence>
<dbReference type="GeneID" id="93477801"/>
<gene>
    <name evidence="8" type="ORF">V6668_20010</name>
</gene>
<protein>
    <recommendedName>
        <fullName evidence="6">TVP38/TMEM64 family membrane protein</fullName>
    </recommendedName>
</protein>